<sequence length="119" mass="13250">MGEMMMTLGIEEKDKGTATKMAMVALWCIQQRPEERPLMSSVVKMLEGTVVIDRPPYPFPPSMTPAYSDQLQNVGNNSPSACSGSTNWITPFSRDNSDAASCSPNWITPLSREDFLFQR</sequence>
<comment type="caution">
    <text evidence="1">The sequence shown here is derived from an EMBL/GenBank/DDBJ whole genome shotgun (WGS) entry which is preliminary data.</text>
</comment>
<keyword evidence="2" id="KW-1185">Reference proteome</keyword>
<evidence type="ECO:0000313" key="1">
    <source>
        <dbReference type="EMBL" id="KAJ8617115.1"/>
    </source>
</evidence>
<accession>A0ACC2K7N0</accession>
<gene>
    <name evidence="1" type="ORF">MRB53_013301</name>
</gene>
<evidence type="ECO:0000313" key="2">
    <source>
        <dbReference type="Proteomes" id="UP001234297"/>
    </source>
</evidence>
<organism evidence="1 2">
    <name type="scientific">Persea americana</name>
    <name type="common">Avocado</name>
    <dbReference type="NCBI Taxonomy" id="3435"/>
    <lineage>
        <taxon>Eukaryota</taxon>
        <taxon>Viridiplantae</taxon>
        <taxon>Streptophyta</taxon>
        <taxon>Embryophyta</taxon>
        <taxon>Tracheophyta</taxon>
        <taxon>Spermatophyta</taxon>
        <taxon>Magnoliopsida</taxon>
        <taxon>Magnoliidae</taxon>
        <taxon>Laurales</taxon>
        <taxon>Lauraceae</taxon>
        <taxon>Persea</taxon>
    </lineage>
</organism>
<dbReference type="EMBL" id="CM056812">
    <property type="protein sequence ID" value="KAJ8617115.1"/>
    <property type="molecule type" value="Genomic_DNA"/>
</dbReference>
<dbReference type="Proteomes" id="UP001234297">
    <property type="component" value="Chromosome 4"/>
</dbReference>
<reference evidence="1 2" key="1">
    <citation type="journal article" date="2022" name="Hortic Res">
        <title>A haplotype resolved chromosomal level avocado genome allows analysis of novel avocado genes.</title>
        <authorList>
            <person name="Nath O."/>
            <person name="Fletcher S.J."/>
            <person name="Hayward A."/>
            <person name="Shaw L.M."/>
            <person name="Masouleh A.K."/>
            <person name="Furtado A."/>
            <person name="Henry R.J."/>
            <person name="Mitter N."/>
        </authorList>
    </citation>
    <scope>NUCLEOTIDE SEQUENCE [LARGE SCALE GENOMIC DNA]</scope>
    <source>
        <strain evidence="2">cv. Hass</strain>
    </source>
</reference>
<proteinExistence type="predicted"/>
<name>A0ACC2K7N0_PERAE</name>
<protein>
    <submittedName>
        <fullName evidence="1">Uncharacterized protein</fullName>
    </submittedName>
</protein>